<dbReference type="AlphaFoldDB" id="A0A3P7JLJ1"/>
<gene>
    <name evidence="2" type="ORF">SVUK_LOCUS12035</name>
</gene>
<proteinExistence type="predicted"/>
<evidence type="ECO:0000313" key="2">
    <source>
        <dbReference type="EMBL" id="VDM77037.1"/>
    </source>
</evidence>
<organism evidence="2 3">
    <name type="scientific">Strongylus vulgaris</name>
    <name type="common">Blood worm</name>
    <dbReference type="NCBI Taxonomy" id="40348"/>
    <lineage>
        <taxon>Eukaryota</taxon>
        <taxon>Metazoa</taxon>
        <taxon>Ecdysozoa</taxon>
        <taxon>Nematoda</taxon>
        <taxon>Chromadorea</taxon>
        <taxon>Rhabditida</taxon>
        <taxon>Rhabditina</taxon>
        <taxon>Rhabditomorpha</taxon>
        <taxon>Strongyloidea</taxon>
        <taxon>Strongylidae</taxon>
        <taxon>Strongylus</taxon>
    </lineage>
</organism>
<feature type="region of interest" description="Disordered" evidence="1">
    <location>
        <begin position="37"/>
        <end position="58"/>
    </location>
</feature>
<reference evidence="2 3" key="1">
    <citation type="submission" date="2018-11" db="EMBL/GenBank/DDBJ databases">
        <authorList>
            <consortium name="Pathogen Informatics"/>
        </authorList>
    </citation>
    <scope>NUCLEOTIDE SEQUENCE [LARGE SCALE GENOMIC DNA]</scope>
</reference>
<dbReference type="EMBL" id="UYYB01098296">
    <property type="protein sequence ID" value="VDM77037.1"/>
    <property type="molecule type" value="Genomic_DNA"/>
</dbReference>
<sequence length="109" mass="13022">MSYPRYYKRMTYDTIYPIRIMAPDESIMILKQQSGVMDEMQQQPSPRSKILRRKSSRREKDVIKIMAPDESIMILKQQSGVMDEMQQQPSPRSKILRRKSSRREKDVIK</sequence>
<dbReference type="Proteomes" id="UP000270094">
    <property type="component" value="Unassembled WGS sequence"/>
</dbReference>
<feature type="region of interest" description="Disordered" evidence="1">
    <location>
        <begin position="80"/>
        <end position="109"/>
    </location>
</feature>
<accession>A0A3P7JLJ1</accession>
<evidence type="ECO:0000313" key="3">
    <source>
        <dbReference type="Proteomes" id="UP000270094"/>
    </source>
</evidence>
<dbReference type="OrthoDB" id="5877083at2759"/>
<evidence type="ECO:0000256" key="1">
    <source>
        <dbReference type="SAM" id="MobiDB-lite"/>
    </source>
</evidence>
<name>A0A3P7JLJ1_STRVU</name>
<keyword evidence="3" id="KW-1185">Reference proteome</keyword>
<protein>
    <submittedName>
        <fullName evidence="2">Uncharacterized protein</fullName>
    </submittedName>
</protein>